<dbReference type="AlphaFoldDB" id="A0A8X6VDG1"/>
<name>A0A8X6VDG1_TRICX</name>
<dbReference type="EMBL" id="BMAU01021236">
    <property type="protein sequence ID" value="GFY03414.1"/>
    <property type="molecule type" value="Genomic_DNA"/>
</dbReference>
<evidence type="ECO:0000313" key="1">
    <source>
        <dbReference type="EMBL" id="GFY03414.1"/>
    </source>
</evidence>
<gene>
    <name evidence="1" type="ORF">TNCV_1173701</name>
</gene>
<organism evidence="1 2">
    <name type="scientific">Trichonephila clavipes</name>
    <name type="common">Golden silk orbweaver</name>
    <name type="synonym">Nephila clavipes</name>
    <dbReference type="NCBI Taxonomy" id="2585209"/>
    <lineage>
        <taxon>Eukaryota</taxon>
        <taxon>Metazoa</taxon>
        <taxon>Ecdysozoa</taxon>
        <taxon>Arthropoda</taxon>
        <taxon>Chelicerata</taxon>
        <taxon>Arachnida</taxon>
        <taxon>Araneae</taxon>
        <taxon>Araneomorphae</taxon>
        <taxon>Entelegynae</taxon>
        <taxon>Araneoidea</taxon>
        <taxon>Nephilidae</taxon>
        <taxon>Trichonephila</taxon>
    </lineage>
</organism>
<protein>
    <submittedName>
        <fullName evidence="1">Uncharacterized protein</fullName>
    </submittedName>
</protein>
<proteinExistence type="predicted"/>
<keyword evidence="2" id="KW-1185">Reference proteome</keyword>
<reference evidence="1" key="1">
    <citation type="submission" date="2020-08" db="EMBL/GenBank/DDBJ databases">
        <title>Multicomponent nature underlies the extraordinary mechanical properties of spider dragline silk.</title>
        <authorList>
            <person name="Kono N."/>
            <person name="Nakamura H."/>
            <person name="Mori M."/>
            <person name="Yoshida Y."/>
            <person name="Ohtoshi R."/>
            <person name="Malay A.D."/>
            <person name="Moran D.A.P."/>
            <person name="Tomita M."/>
            <person name="Numata K."/>
            <person name="Arakawa K."/>
        </authorList>
    </citation>
    <scope>NUCLEOTIDE SEQUENCE</scope>
</reference>
<accession>A0A8X6VDG1</accession>
<dbReference type="Proteomes" id="UP000887159">
    <property type="component" value="Unassembled WGS sequence"/>
</dbReference>
<sequence>MKIHPDETRFYIQCKCPEIQPLTPKDIRVLSFHSKSTTARSNSSYRPTSRDPLYQDAMELAATDVTTFGGI</sequence>
<comment type="caution">
    <text evidence="1">The sequence shown here is derived from an EMBL/GenBank/DDBJ whole genome shotgun (WGS) entry which is preliminary data.</text>
</comment>
<evidence type="ECO:0000313" key="2">
    <source>
        <dbReference type="Proteomes" id="UP000887159"/>
    </source>
</evidence>